<evidence type="ECO:0000256" key="5">
    <source>
        <dbReference type="ARBA" id="ARBA00022857"/>
    </source>
</evidence>
<gene>
    <name evidence="8" type="ORF">QNI16_08340</name>
</gene>
<organism evidence="8 9">
    <name type="scientific">Xanthocytophaga flava</name>
    <dbReference type="NCBI Taxonomy" id="3048013"/>
    <lineage>
        <taxon>Bacteria</taxon>
        <taxon>Pseudomonadati</taxon>
        <taxon>Bacteroidota</taxon>
        <taxon>Cytophagia</taxon>
        <taxon>Cytophagales</taxon>
        <taxon>Rhodocytophagaceae</taxon>
        <taxon>Xanthocytophaga</taxon>
    </lineage>
</organism>
<evidence type="ECO:0000313" key="9">
    <source>
        <dbReference type="Proteomes" id="UP001241110"/>
    </source>
</evidence>
<dbReference type="InterPro" id="IPR000415">
    <property type="entry name" value="Nitroreductase-like"/>
</dbReference>
<sequence length="211" mass="23093">MQFNEAINWRYAAKKMNGQPVPQAKIDAILEAIRLSASSAGLQPYEVIVISDPVLKAKVYEKSCPQPQIQEGSHLLVFASQLSVSEEDISTYMERIARTRNIPVDSLNGFSDSIKNGLLSMPPEIIKNWASRQAYIALGFGLVAAAMEEVDSCAMEGFNPAALDELLGLTEKNLGSVVLLALGYRDEEKDFLAGAAKVRKDRAELFTELVA</sequence>
<dbReference type="Pfam" id="PF00881">
    <property type="entry name" value="Nitroreductase"/>
    <property type="match status" value="1"/>
</dbReference>
<evidence type="ECO:0000256" key="4">
    <source>
        <dbReference type="ARBA" id="ARBA00022643"/>
    </source>
</evidence>
<dbReference type="InterPro" id="IPR033878">
    <property type="entry name" value="NfsB-like"/>
</dbReference>
<keyword evidence="5" id="KW-0521">NADP</keyword>
<evidence type="ECO:0000256" key="6">
    <source>
        <dbReference type="ARBA" id="ARBA00023002"/>
    </source>
</evidence>
<dbReference type="AlphaFoldDB" id="A0AAE3QNV2"/>
<protein>
    <submittedName>
        <fullName evidence="8">NAD(P)H-dependent oxidoreductase</fullName>
    </submittedName>
</protein>
<evidence type="ECO:0000256" key="1">
    <source>
        <dbReference type="ARBA" id="ARBA00001917"/>
    </source>
</evidence>
<dbReference type="InterPro" id="IPR029479">
    <property type="entry name" value="Nitroreductase"/>
</dbReference>
<keyword evidence="4" id="KW-0288">FMN</keyword>
<name>A0AAE3QNV2_9BACT</name>
<feature type="domain" description="Nitroreductase" evidence="7">
    <location>
        <begin position="7"/>
        <end position="184"/>
    </location>
</feature>
<dbReference type="RefSeq" id="WP_313977209.1">
    <property type="nucleotide sequence ID" value="NZ_JASJOS010000003.1"/>
</dbReference>
<dbReference type="SUPFAM" id="SSF55469">
    <property type="entry name" value="FMN-dependent nitroreductase-like"/>
    <property type="match status" value="1"/>
</dbReference>
<keyword evidence="3" id="KW-0285">Flavoprotein</keyword>
<comment type="caution">
    <text evidence="8">The sequence shown here is derived from an EMBL/GenBank/DDBJ whole genome shotgun (WGS) entry which is preliminary data.</text>
</comment>
<accession>A0AAE3QNV2</accession>
<evidence type="ECO:0000256" key="3">
    <source>
        <dbReference type="ARBA" id="ARBA00022630"/>
    </source>
</evidence>
<evidence type="ECO:0000313" key="8">
    <source>
        <dbReference type="EMBL" id="MDJ1480490.1"/>
    </source>
</evidence>
<dbReference type="GO" id="GO:0016491">
    <property type="term" value="F:oxidoreductase activity"/>
    <property type="evidence" value="ECO:0007669"/>
    <property type="project" value="UniProtKB-KW"/>
</dbReference>
<reference evidence="8" key="1">
    <citation type="submission" date="2023-05" db="EMBL/GenBank/DDBJ databases">
        <authorList>
            <person name="Zhang X."/>
        </authorList>
    </citation>
    <scope>NUCLEOTIDE SEQUENCE</scope>
    <source>
        <strain evidence="8">YF14B1</strain>
    </source>
</reference>
<evidence type="ECO:0000259" key="7">
    <source>
        <dbReference type="Pfam" id="PF00881"/>
    </source>
</evidence>
<dbReference type="EMBL" id="JASJOS010000003">
    <property type="protein sequence ID" value="MDJ1480490.1"/>
    <property type="molecule type" value="Genomic_DNA"/>
</dbReference>
<dbReference type="PANTHER" id="PTHR43673">
    <property type="entry name" value="NAD(P)H NITROREDUCTASE YDGI-RELATED"/>
    <property type="match status" value="1"/>
</dbReference>
<proteinExistence type="inferred from homology"/>
<evidence type="ECO:0000256" key="2">
    <source>
        <dbReference type="ARBA" id="ARBA00007118"/>
    </source>
</evidence>
<dbReference type="Gene3D" id="3.40.109.10">
    <property type="entry name" value="NADH Oxidase"/>
    <property type="match status" value="1"/>
</dbReference>
<keyword evidence="6" id="KW-0560">Oxidoreductase</keyword>
<comment type="cofactor">
    <cofactor evidence="1">
        <name>FMN</name>
        <dbReference type="ChEBI" id="CHEBI:58210"/>
    </cofactor>
</comment>
<dbReference type="Proteomes" id="UP001241110">
    <property type="component" value="Unassembled WGS sequence"/>
</dbReference>
<dbReference type="PANTHER" id="PTHR43673:SF2">
    <property type="entry name" value="NITROREDUCTASE"/>
    <property type="match status" value="1"/>
</dbReference>
<comment type="similarity">
    <text evidence="2">Belongs to the nitroreductase family.</text>
</comment>
<dbReference type="CDD" id="cd02149">
    <property type="entry name" value="NfsB-like"/>
    <property type="match status" value="1"/>
</dbReference>